<keyword evidence="5" id="KW-0547">Nucleotide-binding</keyword>
<organism evidence="11 12">
    <name type="scientific">Leucobacter exalbidus</name>
    <dbReference type="NCBI Taxonomy" id="662960"/>
    <lineage>
        <taxon>Bacteria</taxon>
        <taxon>Bacillati</taxon>
        <taxon>Actinomycetota</taxon>
        <taxon>Actinomycetes</taxon>
        <taxon>Micrococcales</taxon>
        <taxon>Microbacteriaceae</taxon>
        <taxon>Leucobacter</taxon>
    </lineage>
</organism>
<dbReference type="InterPro" id="IPR050482">
    <property type="entry name" value="Sensor_HK_TwoCompSys"/>
</dbReference>
<dbReference type="GO" id="GO:0005524">
    <property type="term" value="F:ATP binding"/>
    <property type="evidence" value="ECO:0007669"/>
    <property type="project" value="UniProtKB-KW"/>
</dbReference>
<name>A0A940PMU0_9MICO</name>
<accession>A0A940PMU0</accession>
<keyword evidence="7" id="KW-0067">ATP-binding</keyword>
<evidence type="ECO:0000256" key="8">
    <source>
        <dbReference type="ARBA" id="ARBA00023012"/>
    </source>
</evidence>
<keyword evidence="6 11" id="KW-0418">Kinase</keyword>
<dbReference type="Pfam" id="PF07730">
    <property type="entry name" value="HisKA_3"/>
    <property type="match status" value="1"/>
</dbReference>
<keyword evidence="3" id="KW-0597">Phosphoprotein</keyword>
<protein>
    <recommendedName>
        <fullName evidence="2">histidine kinase</fullName>
        <ecNumber evidence="2">2.7.13.3</ecNumber>
    </recommendedName>
</protein>
<sequence length="431" mass="45161">MADRAATTQPHQGGRGFWRARPTLRALLVATACLAGGFVMLGITLFPLARVQDDIFAGAGSTLSTLMIFLAVLPCNLVAWVTHSRRIDAVTIVLGALTLVGLPATAIALVRVGEARSLRANIAAALATVAGVTSVTALVCAVVGLPGNVLAIGWAAVVAALLSVCCILWGQVRGTRWALLASMREQTRAAERAAAAERLGRDADVARALAEERSQFAEERSALARDMHDGISHRLSIVALHAGAMSSRDDLSPEQLRAAALTVRDAAEGTGVMLREALTALRGIAEVPGSGHPTPSASSLAARVATAQARGLTVTLRWWGLNQQDLDRDHERAGVLASIVDEILINAIKYAPDEPLAIDVSVQQAQQTPAATHQLRLLASNPLPQHTPPSAIGTGFGLIGLTERAALIGGGAHYGTTTDAHFQVDVWIPWA</sequence>
<dbReference type="GO" id="GO:0000155">
    <property type="term" value="F:phosphorelay sensor kinase activity"/>
    <property type="evidence" value="ECO:0007669"/>
    <property type="project" value="InterPro"/>
</dbReference>
<keyword evidence="9" id="KW-1133">Transmembrane helix</keyword>
<dbReference type="Gene3D" id="3.30.565.10">
    <property type="entry name" value="Histidine kinase-like ATPase, C-terminal domain"/>
    <property type="match status" value="1"/>
</dbReference>
<evidence type="ECO:0000256" key="3">
    <source>
        <dbReference type="ARBA" id="ARBA00022553"/>
    </source>
</evidence>
<comment type="caution">
    <text evidence="11">The sequence shown here is derived from an EMBL/GenBank/DDBJ whole genome shotgun (WGS) entry which is preliminary data.</text>
</comment>
<feature type="transmembrane region" description="Helical" evidence="9">
    <location>
        <begin position="55"/>
        <end position="81"/>
    </location>
</feature>
<evidence type="ECO:0000313" key="12">
    <source>
        <dbReference type="Proteomes" id="UP000675163"/>
    </source>
</evidence>
<evidence type="ECO:0000313" key="11">
    <source>
        <dbReference type="EMBL" id="MBP1326048.1"/>
    </source>
</evidence>
<dbReference type="PANTHER" id="PTHR24421">
    <property type="entry name" value="NITRATE/NITRITE SENSOR PROTEIN NARX-RELATED"/>
    <property type="match status" value="1"/>
</dbReference>
<feature type="transmembrane region" description="Helical" evidence="9">
    <location>
        <begin position="26"/>
        <end position="48"/>
    </location>
</feature>
<evidence type="ECO:0000256" key="4">
    <source>
        <dbReference type="ARBA" id="ARBA00022679"/>
    </source>
</evidence>
<keyword evidence="4" id="KW-0808">Transferase</keyword>
<evidence type="ECO:0000256" key="2">
    <source>
        <dbReference type="ARBA" id="ARBA00012438"/>
    </source>
</evidence>
<dbReference type="GO" id="GO:0016020">
    <property type="term" value="C:membrane"/>
    <property type="evidence" value="ECO:0007669"/>
    <property type="project" value="InterPro"/>
</dbReference>
<proteinExistence type="predicted"/>
<dbReference type="EMBL" id="JAFIDA010000001">
    <property type="protein sequence ID" value="MBP1326048.1"/>
    <property type="molecule type" value="Genomic_DNA"/>
</dbReference>
<dbReference type="AlphaFoldDB" id="A0A940PMU0"/>
<reference evidence="11" key="1">
    <citation type="submission" date="2021-02" db="EMBL/GenBank/DDBJ databases">
        <title>Sequencing the genomes of 1000 actinobacteria strains.</title>
        <authorList>
            <person name="Klenk H.-P."/>
        </authorList>
    </citation>
    <scope>NUCLEOTIDE SEQUENCE</scope>
    <source>
        <strain evidence="11">DSM 22850</strain>
    </source>
</reference>
<keyword evidence="9" id="KW-0472">Membrane</keyword>
<dbReference type="SUPFAM" id="SSF55874">
    <property type="entry name" value="ATPase domain of HSP90 chaperone/DNA topoisomerase II/histidine kinase"/>
    <property type="match status" value="1"/>
</dbReference>
<dbReference type="InterPro" id="IPR036890">
    <property type="entry name" value="HATPase_C_sf"/>
</dbReference>
<dbReference type="PANTHER" id="PTHR24421:SF10">
    <property type="entry name" value="NITRATE_NITRITE SENSOR PROTEIN NARQ"/>
    <property type="match status" value="1"/>
</dbReference>
<evidence type="ECO:0000259" key="10">
    <source>
        <dbReference type="Pfam" id="PF07730"/>
    </source>
</evidence>
<feature type="transmembrane region" description="Helical" evidence="9">
    <location>
        <begin position="151"/>
        <end position="170"/>
    </location>
</feature>
<dbReference type="GO" id="GO:0046983">
    <property type="term" value="F:protein dimerization activity"/>
    <property type="evidence" value="ECO:0007669"/>
    <property type="project" value="InterPro"/>
</dbReference>
<feature type="domain" description="Signal transduction histidine kinase subgroup 3 dimerisation and phosphoacceptor" evidence="10">
    <location>
        <begin position="219"/>
        <end position="282"/>
    </location>
</feature>
<feature type="transmembrane region" description="Helical" evidence="9">
    <location>
        <begin position="87"/>
        <end position="110"/>
    </location>
</feature>
<evidence type="ECO:0000256" key="5">
    <source>
        <dbReference type="ARBA" id="ARBA00022741"/>
    </source>
</evidence>
<evidence type="ECO:0000256" key="7">
    <source>
        <dbReference type="ARBA" id="ARBA00022840"/>
    </source>
</evidence>
<comment type="catalytic activity">
    <reaction evidence="1">
        <text>ATP + protein L-histidine = ADP + protein N-phospho-L-histidine.</text>
        <dbReference type="EC" id="2.7.13.3"/>
    </reaction>
</comment>
<dbReference type="RefSeq" id="WP_209705017.1">
    <property type="nucleotide sequence ID" value="NZ_JAFIDA010000001.1"/>
</dbReference>
<keyword evidence="9" id="KW-0812">Transmembrane</keyword>
<evidence type="ECO:0000256" key="9">
    <source>
        <dbReference type="SAM" id="Phobius"/>
    </source>
</evidence>
<gene>
    <name evidence="11" type="ORF">JOF28_001280</name>
</gene>
<dbReference type="InterPro" id="IPR011712">
    <property type="entry name" value="Sig_transdc_His_kin_sub3_dim/P"/>
</dbReference>
<dbReference type="Gene3D" id="1.20.5.1930">
    <property type="match status" value="1"/>
</dbReference>
<dbReference type="Proteomes" id="UP000675163">
    <property type="component" value="Unassembled WGS sequence"/>
</dbReference>
<keyword evidence="12" id="KW-1185">Reference proteome</keyword>
<dbReference type="EC" id="2.7.13.3" evidence="2"/>
<keyword evidence="8" id="KW-0902">Two-component regulatory system</keyword>
<evidence type="ECO:0000256" key="6">
    <source>
        <dbReference type="ARBA" id="ARBA00022777"/>
    </source>
</evidence>
<evidence type="ECO:0000256" key="1">
    <source>
        <dbReference type="ARBA" id="ARBA00000085"/>
    </source>
</evidence>
<feature type="transmembrane region" description="Helical" evidence="9">
    <location>
        <begin position="122"/>
        <end position="145"/>
    </location>
</feature>